<organism evidence="1 2">
    <name type="scientific">Chitinophaga agrisoli</name>
    <dbReference type="NCBI Taxonomy" id="2607653"/>
    <lineage>
        <taxon>Bacteria</taxon>
        <taxon>Pseudomonadati</taxon>
        <taxon>Bacteroidota</taxon>
        <taxon>Chitinophagia</taxon>
        <taxon>Chitinophagales</taxon>
        <taxon>Chitinophagaceae</taxon>
        <taxon>Chitinophaga</taxon>
    </lineage>
</organism>
<gene>
    <name evidence="1" type="ORF">F0L74_13055</name>
</gene>
<reference evidence="1 2" key="2">
    <citation type="submission" date="2019-09" db="EMBL/GenBank/DDBJ databases">
        <authorList>
            <person name="Jin C."/>
        </authorList>
    </citation>
    <scope>NUCLEOTIDE SEQUENCE [LARGE SCALE GENOMIC DNA]</scope>
    <source>
        <strain evidence="1 2">BN140078</strain>
    </source>
</reference>
<evidence type="ECO:0000313" key="1">
    <source>
        <dbReference type="EMBL" id="KAA2243421.1"/>
    </source>
</evidence>
<dbReference type="EMBL" id="VUOC01000002">
    <property type="protein sequence ID" value="KAA2243421.1"/>
    <property type="molecule type" value="Genomic_DNA"/>
</dbReference>
<comment type="caution">
    <text evidence="1">The sequence shown here is derived from an EMBL/GenBank/DDBJ whole genome shotgun (WGS) entry which is preliminary data.</text>
</comment>
<reference evidence="1 2" key="1">
    <citation type="submission" date="2019-09" db="EMBL/GenBank/DDBJ databases">
        <title>Chitinophaga ginsengihumi sp. nov., isolated from soil of ginseng rhizosphere.</title>
        <authorList>
            <person name="Lee J."/>
        </authorList>
    </citation>
    <scope>NUCLEOTIDE SEQUENCE [LARGE SCALE GENOMIC DNA]</scope>
    <source>
        <strain evidence="1 2">BN140078</strain>
    </source>
</reference>
<evidence type="ECO:0000313" key="2">
    <source>
        <dbReference type="Proteomes" id="UP000324611"/>
    </source>
</evidence>
<keyword evidence="2" id="KW-1185">Reference proteome</keyword>
<accession>A0A5B2VVV3</accession>
<name>A0A5B2VVV3_9BACT</name>
<sequence>MDQLKLKLQEYYHRYQQLDGHVKPGKEDVGDMENDILSQFGLPASKRFVQILHDFVNHGQVNDHLLDYVSKKLRSAARTYLLSPVMSDVEVLNLARDQKRSPYDVLPELGYVVHDYAIFLVGELLYRRNMAPVDVLDELKKVQHFDSWNDLTLLTKISNYSTHEMYARLRKQQLRFVDDFIQFSHRQVTAKAPAKRPTPVEEGYTPNYRTIAKLNVEDIVFDEHAAPHLFGKIRTGNRYTRITIGLEFSELNQILMSAGEMGVAISNLIKKKMTGPASGKPTVIDIRTEFGKMLRLDSCYLEVYKPQHREGTDWIEDKDNFYFVDKILTKKEFDKRSKEVEIKEKIQECLELIGGSYVHYQRLRRLGITDEEAKLRAGLQDELLFRLSTFLHKLKD</sequence>
<dbReference type="RefSeq" id="WP_149838297.1">
    <property type="nucleotide sequence ID" value="NZ_VUOC01000002.1"/>
</dbReference>
<dbReference type="Proteomes" id="UP000324611">
    <property type="component" value="Unassembled WGS sequence"/>
</dbReference>
<proteinExistence type="predicted"/>
<protein>
    <submittedName>
        <fullName evidence="1">Uncharacterized protein</fullName>
    </submittedName>
</protein>
<dbReference type="AlphaFoldDB" id="A0A5B2VVV3"/>